<keyword evidence="2" id="KW-1185">Reference proteome</keyword>
<name>A0A2W4DDV9_9HYPH</name>
<reference evidence="1 2" key="1">
    <citation type="journal article" date="2018" name="Sci. Rep.">
        <title>Rhizobium tumorigenes sp. nov., a novel plant tumorigenic bacterium isolated from cane gall tumors on thornless blackberry.</title>
        <authorList>
            <person name="Kuzmanovi N."/>
            <person name="Smalla K."/>
            <person name="Gronow S."/>
            <person name="PuBawska J."/>
        </authorList>
    </citation>
    <scope>NUCLEOTIDE SEQUENCE [LARGE SCALE GENOMIC DNA]</scope>
    <source>
        <strain evidence="1 2">CCBAU 85046</strain>
    </source>
</reference>
<dbReference type="AlphaFoldDB" id="A0A2W4DDV9"/>
<protein>
    <submittedName>
        <fullName evidence="1">Uncharacterized protein</fullName>
    </submittedName>
</protein>
<evidence type="ECO:0000313" key="1">
    <source>
        <dbReference type="EMBL" id="PZM14924.1"/>
    </source>
</evidence>
<dbReference type="RefSeq" id="WP_111160013.1">
    <property type="nucleotide sequence ID" value="NZ_PCDP01000029.1"/>
</dbReference>
<accession>A0A2W4DDV9</accession>
<dbReference type="EMBL" id="PCDP01000029">
    <property type="protein sequence ID" value="PZM14924.1"/>
    <property type="molecule type" value="Genomic_DNA"/>
</dbReference>
<sequence length="74" mass="7976">MSKPPLPASPYDQVIDAQSIVHVEYFADAHGLTFPVAADLIRGCHGNRRAADEAAIAFRSHFAQSLDGAYPHAD</sequence>
<evidence type="ECO:0000313" key="2">
    <source>
        <dbReference type="Proteomes" id="UP000248925"/>
    </source>
</evidence>
<dbReference type="Proteomes" id="UP000248925">
    <property type="component" value="Unassembled WGS sequence"/>
</dbReference>
<comment type="caution">
    <text evidence="1">The sequence shown here is derived from an EMBL/GenBank/DDBJ whole genome shotgun (WGS) entry which is preliminary data.</text>
</comment>
<proteinExistence type="predicted"/>
<organism evidence="1 2">
    <name type="scientific">Rhizobium tubonense</name>
    <dbReference type="NCBI Taxonomy" id="484088"/>
    <lineage>
        <taxon>Bacteria</taxon>
        <taxon>Pseudomonadati</taxon>
        <taxon>Pseudomonadota</taxon>
        <taxon>Alphaproteobacteria</taxon>
        <taxon>Hyphomicrobiales</taxon>
        <taxon>Rhizobiaceae</taxon>
        <taxon>Rhizobium/Agrobacterium group</taxon>
        <taxon>Rhizobium</taxon>
    </lineage>
</organism>
<gene>
    <name evidence="1" type="ORF">CPY51_09570</name>
</gene>